<keyword evidence="2" id="KW-0472">Membrane</keyword>
<dbReference type="Proteomes" id="UP001595645">
    <property type="component" value="Unassembled WGS sequence"/>
</dbReference>
<keyword evidence="2" id="KW-1133">Transmembrane helix</keyword>
<feature type="transmembrane region" description="Helical" evidence="2">
    <location>
        <begin position="408"/>
        <end position="426"/>
    </location>
</feature>
<keyword evidence="2" id="KW-0812">Transmembrane</keyword>
<accession>A0ABV7NV05</accession>
<feature type="transmembrane region" description="Helical" evidence="2">
    <location>
        <begin position="481"/>
        <end position="501"/>
    </location>
</feature>
<protein>
    <submittedName>
        <fullName evidence="3">Uncharacterized protein</fullName>
    </submittedName>
</protein>
<keyword evidence="4" id="KW-1185">Reference proteome</keyword>
<dbReference type="EMBL" id="JBHRWK010000014">
    <property type="protein sequence ID" value="MFC3449582.1"/>
    <property type="molecule type" value="Genomic_DNA"/>
</dbReference>
<dbReference type="RefSeq" id="WP_378238283.1">
    <property type="nucleotide sequence ID" value="NZ_JBHRWK010000014.1"/>
</dbReference>
<evidence type="ECO:0000256" key="2">
    <source>
        <dbReference type="SAM" id="Phobius"/>
    </source>
</evidence>
<comment type="caution">
    <text evidence="3">The sequence shown here is derived from an EMBL/GenBank/DDBJ whole genome shotgun (WGS) entry which is preliminary data.</text>
</comment>
<evidence type="ECO:0000256" key="1">
    <source>
        <dbReference type="SAM" id="MobiDB-lite"/>
    </source>
</evidence>
<gene>
    <name evidence="3" type="ORF">ACFOSH_09085</name>
</gene>
<proteinExistence type="predicted"/>
<organism evidence="3 4">
    <name type="scientific">Amycolatopsis speibonae</name>
    <dbReference type="NCBI Taxonomy" id="1450224"/>
    <lineage>
        <taxon>Bacteria</taxon>
        <taxon>Bacillati</taxon>
        <taxon>Actinomycetota</taxon>
        <taxon>Actinomycetes</taxon>
        <taxon>Pseudonocardiales</taxon>
        <taxon>Pseudonocardiaceae</taxon>
        <taxon>Amycolatopsis</taxon>
    </lineage>
</organism>
<evidence type="ECO:0000313" key="3">
    <source>
        <dbReference type="EMBL" id="MFC3449582.1"/>
    </source>
</evidence>
<feature type="compositionally biased region" description="Low complexity" evidence="1">
    <location>
        <begin position="532"/>
        <end position="552"/>
    </location>
</feature>
<reference evidence="4" key="1">
    <citation type="journal article" date="2019" name="Int. J. Syst. Evol. Microbiol.">
        <title>The Global Catalogue of Microorganisms (GCM) 10K type strain sequencing project: providing services to taxonomists for standard genome sequencing and annotation.</title>
        <authorList>
            <consortium name="The Broad Institute Genomics Platform"/>
            <consortium name="The Broad Institute Genome Sequencing Center for Infectious Disease"/>
            <person name="Wu L."/>
            <person name="Ma J."/>
        </authorList>
    </citation>
    <scope>NUCLEOTIDE SEQUENCE [LARGE SCALE GENOMIC DNA]</scope>
    <source>
        <strain evidence="4">CGMCC 4.7676</strain>
    </source>
</reference>
<sequence length="552" mass="59245">MTAAKSPAEQFAEKISAAATIYEAGSPGSKSSSLNTLNFETGIPLEYVNIDDLEYIGTDDSEIILEIRHDESLLVRVAFSSGRATFFQEPNLQDIIPPDLEESISQAVLNEDAVVLVDECFDMQGHLSITLKNDPSKTGFHYIEHIGYLVNKLRSPKWYDFVSKIFKSASLLIVSDLGNASIKLPELDIRGTFTDSGKRRDLNELPAGQEGSNSLPSPTWISPFSVYDPEGQRSSSIDELISLLSGITCCLVYSLLASRTERTPEGISITFTGSRVVSIPNITPEPLPDTLTEMALFEWAFPTVNPGKQEAIQQAASLTLTDSSGFKGAAVPIYRTARSLYELSQRGAVAETLATRRAARSSAIGVALDSAKLAREIVTKSVERTLLQAGVAVGIIVANAKDVLDSPATAALLFVLAVFMMLSWLISYRIELASSSDAIESVSADLQEYRDSLSEDDISAIRGMRTLAQARERIKGARRTVAWVSILFTVALLAGGAFYSFGGIISVNPPKSPPATTTLILPVVTNAPSNIPSTTPQATTGGSSPGPTSGRP</sequence>
<feature type="region of interest" description="Disordered" evidence="1">
    <location>
        <begin position="528"/>
        <end position="552"/>
    </location>
</feature>
<evidence type="ECO:0000313" key="4">
    <source>
        <dbReference type="Proteomes" id="UP001595645"/>
    </source>
</evidence>
<name>A0ABV7NV05_9PSEU</name>